<organism evidence="1 2">
    <name type="scientific">Candidatus Cyrtobacter comes</name>
    <dbReference type="NCBI Taxonomy" id="675776"/>
    <lineage>
        <taxon>Bacteria</taxon>
        <taxon>Pseudomonadati</taxon>
        <taxon>Pseudomonadota</taxon>
        <taxon>Alphaproteobacteria</taxon>
        <taxon>Rickettsiales</taxon>
        <taxon>Candidatus Midichloriaceae</taxon>
        <taxon>Candidatus Cyrtobacter</taxon>
    </lineage>
</organism>
<evidence type="ECO:0000313" key="2">
    <source>
        <dbReference type="Proteomes" id="UP001293791"/>
    </source>
</evidence>
<reference evidence="1 2" key="1">
    <citation type="submission" date="2023-02" db="EMBL/GenBank/DDBJ databases">
        <title>Host association and intracellularity evolved multiple times independently in the Rickettsiales.</title>
        <authorList>
            <person name="Castelli M."/>
            <person name="Nardi T."/>
            <person name="Gammuto L."/>
            <person name="Bellinzona G."/>
            <person name="Sabaneyeva E."/>
            <person name="Potekhin A."/>
            <person name="Serra V."/>
            <person name="Petroni G."/>
            <person name="Sassera D."/>
        </authorList>
    </citation>
    <scope>NUCLEOTIDE SEQUENCE [LARGE SCALE GENOMIC DNA]</scope>
    <source>
        <strain evidence="1 2">BOD18</strain>
    </source>
</reference>
<evidence type="ECO:0000313" key="1">
    <source>
        <dbReference type="EMBL" id="MDZ5762227.1"/>
    </source>
</evidence>
<accession>A0ABU5L7X5</accession>
<proteinExistence type="predicted"/>
<gene>
    <name evidence="1" type="ORF">Cyrtocomes_00601</name>
</gene>
<protein>
    <submittedName>
        <fullName evidence="1">Uncharacterized protein</fullName>
    </submittedName>
</protein>
<dbReference type="RefSeq" id="WP_322497706.1">
    <property type="nucleotide sequence ID" value="NZ_JARGYT010000029.1"/>
</dbReference>
<sequence length="192" mass="22374">MNTQIDQLFDQVFEVKYLEMRHGIISLLFALSDKKGQYILSSGKSSSILPKGISWDYTADYKYAMHYKIDGVFDHLFEDIGFDLDLDNRTVHTRLGNVLKTMKEVEALVIVIYLLDKIVTTVNPKFKKQNITNEEYYNSPYLEPLIKASKVAYDECMKNETDVNYIKLAKEREDKINAEYERLFGEGLERSK</sequence>
<comment type="caution">
    <text evidence="1">The sequence shown here is derived from an EMBL/GenBank/DDBJ whole genome shotgun (WGS) entry which is preliminary data.</text>
</comment>
<name>A0ABU5L7X5_9RICK</name>
<dbReference type="Proteomes" id="UP001293791">
    <property type="component" value="Unassembled WGS sequence"/>
</dbReference>
<keyword evidence="2" id="KW-1185">Reference proteome</keyword>
<dbReference type="EMBL" id="JARGYT010000029">
    <property type="protein sequence ID" value="MDZ5762227.1"/>
    <property type="molecule type" value="Genomic_DNA"/>
</dbReference>